<gene>
    <name evidence="1" type="ORF">IFM89_007080</name>
</gene>
<organism evidence="1 2">
    <name type="scientific">Coptis chinensis</name>
    <dbReference type="NCBI Taxonomy" id="261450"/>
    <lineage>
        <taxon>Eukaryota</taxon>
        <taxon>Viridiplantae</taxon>
        <taxon>Streptophyta</taxon>
        <taxon>Embryophyta</taxon>
        <taxon>Tracheophyta</taxon>
        <taxon>Spermatophyta</taxon>
        <taxon>Magnoliopsida</taxon>
        <taxon>Ranunculales</taxon>
        <taxon>Ranunculaceae</taxon>
        <taxon>Coptidoideae</taxon>
        <taxon>Coptis</taxon>
    </lineage>
</organism>
<evidence type="ECO:0000313" key="1">
    <source>
        <dbReference type="EMBL" id="KAF9591750.1"/>
    </source>
</evidence>
<reference evidence="1 2" key="1">
    <citation type="submission" date="2020-10" db="EMBL/GenBank/DDBJ databases">
        <title>The Coptis chinensis genome and diversification of protoberbering-type alkaloids.</title>
        <authorList>
            <person name="Wang B."/>
            <person name="Shu S."/>
            <person name="Song C."/>
            <person name="Liu Y."/>
        </authorList>
    </citation>
    <scope>NUCLEOTIDE SEQUENCE [LARGE SCALE GENOMIC DNA]</scope>
    <source>
        <strain evidence="1">HL-2020</strain>
        <tissue evidence="1">Leaf</tissue>
    </source>
</reference>
<dbReference type="Proteomes" id="UP000631114">
    <property type="component" value="Unassembled WGS sequence"/>
</dbReference>
<comment type="caution">
    <text evidence="1">The sequence shown here is derived from an EMBL/GenBank/DDBJ whole genome shotgun (WGS) entry which is preliminary data.</text>
</comment>
<name>A0A835H3U5_9MAGN</name>
<dbReference type="AlphaFoldDB" id="A0A835H3U5"/>
<dbReference type="OrthoDB" id="671853at2759"/>
<protein>
    <submittedName>
        <fullName evidence="1">Uncharacterized protein</fullName>
    </submittedName>
</protein>
<accession>A0A835H3U5</accession>
<keyword evidence="2" id="KW-1185">Reference proteome</keyword>
<proteinExistence type="predicted"/>
<sequence>MALLQHHCIAAIDSSNRDWKILASVSRLWEAVDYSTDEVTSLVMLLIDEQHVVGRIIVWNKLKNVTKKNGHHTVIRVIQIQDEHIWKERNKVQFDGKKPKLETASRLFDLRILGNPGPSGIGIFGGNMGQFLLTLSMNIGAGTTIERVHGYHCGCRADP</sequence>
<dbReference type="EMBL" id="JADFTS010000008">
    <property type="protein sequence ID" value="KAF9591750.1"/>
    <property type="molecule type" value="Genomic_DNA"/>
</dbReference>
<evidence type="ECO:0000313" key="2">
    <source>
        <dbReference type="Proteomes" id="UP000631114"/>
    </source>
</evidence>